<keyword evidence="3" id="KW-1185">Reference proteome</keyword>
<comment type="caution">
    <text evidence="2">The sequence shown here is derived from an EMBL/GenBank/DDBJ whole genome shotgun (WGS) entry which is preliminary data.</text>
</comment>
<feature type="chain" id="PRO_5035241004" description="RxLR effector protein" evidence="1">
    <location>
        <begin position="23"/>
        <end position="116"/>
    </location>
</feature>
<gene>
    <name evidence="2" type="ORF">JG688_00005180</name>
</gene>
<sequence length="116" mass="12862">MPATQFMLLVLLVSCSRIATVAVSVENNGVAAASHHGHVIEDHRYLRDSKITKSKMSDEERAVTPQFGQLYWGILAQLPTAIRNSPVGKLFAWLGRLLGEGIGKLYTAFARKRYYG</sequence>
<evidence type="ECO:0000256" key="1">
    <source>
        <dbReference type="SAM" id="SignalP"/>
    </source>
</evidence>
<dbReference type="Proteomes" id="UP000709295">
    <property type="component" value="Unassembled WGS sequence"/>
</dbReference>
<dbReference type="EMBL" id="JAENGY010000200">
    <property type="protein sequence ID" value="KAG6969791.1"/>
    <property type="molecule type" value="Genomic_DNA"/>
</dbReference>
<keyword evidence="1" id="KW-0732">Signal</keyword>
<evidence type="ECO:0000313" key="3">
    <source>
        <dbReference type="Proteomes" id="UP000709295"/>
    </source>
</evidence>
<dbReference type="AlphaFoldDB" id="A0A8J5IVH6"/>
<proteinExistence type="predicted"/>
<accession>A0A8J5IVH6</accession>
<evidence type="ECO:0000313" key="2">
    <source>
        <dbReference type="EMBL" id="KAG6969791.1"/>
    </source>
</evidence>
<protein>
    <recommendedName>
        <fullName evidence="4">RxLR effector protein</fullName>
    </recommendedName>
</protein>
<feature type="signal peptide" evidence="1">
    <location>
        <begin position="1"/>
        <end position="22"/>
    </location>
</feature>
<name>A0A8J5IVH6_9STRA</name>
<organism evidence="2 3">
    <name type="scientific">Phytophthora aleatoria</name>
    <dbReference type="NCBI Taxonomy" id="2496075"/>
    <lineage>
        <taxon>Eukaryota</taxon>
        <taxon>Sar</taxon>
        <taxon>Stramenopiles</taxon>
        <taxon>Oomycota</taxon>
        <taxon>Peronosporomycetes</taxon>
        <taxon>Peronosporales</taxon>
        <taxon>Peronosporaceae</taxon>
        <taxon>Phytophthora</taxon>
    </lineage>
</organism>
<reference evidence="2" key="1">
    <citation type="submission" date="2021-01" db="EMBL/GenBank/DDBJ databases">
        <title>Phytophthora aleatoria, a newly-described species from Pinus radiata is distinct from Phytophthora cactorum isolates based on comparative genomics.</title>
        <authorList>
            <person name="Mcdougal R."/>
            <person name="Panda P."/>
            <person name="Williams N."/>
            <person name="Studholme D.J."/>
        </authorList>
    </citation>
    <scope>NUCLEOTIDE SEQUENCE</scope>
    <source>
        <strain evidence="2">NZFS 4037</strain>
    </source>
</reference>
<evidence type="ECO:0008006" key="4">
    <source>
        <dbReference type="Google" id="ProtNLM"/>
    </source>
</evidence>